<sequence length="183" mass="18938">MEQTKKGFTLVELLIVIGILGVLASAVVVVLNPAELLKQARDSQRLQDLSSINSALGLYLVSTSSPAVGTGVTTVTQASGACDEAMTASTTAVRTTGGVGWVYVDFDELTGGSPLSVLPIDPTNSGNYAYCYNGSSTTDTWELTTVLESTKYATTEDLDGGDGGTDAAVYEIGNDPGLDLITD</sequence>
<gene>
    <name evidence="2" type="ORF">COT89_00600</name>
</gene>
<dbReference type="InterPro" id="IPR045584">
    <property type="entry name" value="Pilin-like"/>
</dbReference>
<protein>
    <recommendedName>
        <fullName evidence="4">Type II secretion system protein GspG C-terminal domain-containing protein</fullName>
    </recommendedName>
</protein>
<keyword evidence="1" id="KW-1133">Transmembrane helix</keyword>
<keyword evidence="1" id="KW-0472">Membrane</keyword>
<dbReference type="Pfam" id="PF07963">
    <property type="entry name" value="N_methyl"/>
    <property type="match status" value="1"/>
</dbReference>
<accession>A0A2H0VIR4</accession>
<dbReference type="NCBIfam" id="TIGR02532">
    <property type="entry name" value="IV_pilin_GFxxxE"/>
    <property type="match status" value="1"/>
</dbReference>
<dbReference type="Gene3D" id="3.30.700.10">
    <property type="entry name" value="Glycoprotein, Type 4 Pilin"/>
    <property type="match status" value="1"/>
</dbReference>
<organism evidence="2 3">
    <name type="scientific">Candidatus Colwellbacteria bacterium CG10_big_fil_rev_8_21_14_0_10_42_22</name>
    <dbReference type="NCBI Taxonomy" id="1974540"/>
    <lineage>
        <taxon>Bacteria</taxon>
        <taxon>Candidatus Colwelliibacteriota</taxon>
    </lineage>
</organism>
<evidence type="ECO:0008006" key="4">
    <source>
        <dbReference type="Google" id="ProtNLM"/>
    </source>
</evidence>
<dbReference type="InterPro" id="IPR012902">
    <property type="entry name" value="N_methyl_site"/>
</dbReference>
<dbReference type="PROSITE" id="PS00409">
    <property type="entry name" value="PROKAR_NTER_METHYL"/>
    <property type="match status" value="1"/>
</dbReference>
<comment type="caution">
    <text evidence="2">The sequence shown here is derived from an EMBL/GenBank/DDBJ whole genome shotgun (WGS) entry which is preliminary data.</text>
</comment>
<evidence type="ECO:0000313" key="3">
    <source>
        <dbReference type="Proteomes" id="UP000231466"/>
    </source>
</evidence>
<dbReference type="AlphaFoldDB" id="A0A2H0VIR4"/>
<reference evidence="3" key="1">
    <citation type="submission" date="2017-09" db="EMBL/GenBank/DDBJ databases">
        <title>Depth-based differentiation of microbial function through sediment-hosted aquifers and enrichment of novel symbionts in the deep terrestrial subsurface.</title>
        <authorList>
            <person name="Probst A.J."/>
            <person name="Ladd B."/>
            <person name="Jarett J.K."/>
            <person name="Geller-Mcgrath D.E."/>
            <person name="Sieber C.M.K."/>
            <person name="Emerson J.B."/>
            <person name="Anantharaman K."/>
            <person name="Thomas B.C."/>
            <person name="Malmstrom R."/>
            <person name="Stieglmeier M."/>
            <person name="Klingl A."/>
            <person name="Woyke T."/>
            <person name="Ryan C.M."/>
            <person name="Banfield J.F."/>
        </authorList>
    </citation>
    <scope>NUCLEOTIDE SEQUENCE [LARGE SCALE GENOMIC DNA]</scope>
</reference>
<evidence type="ECO:0000256" key="1">
    <source>
        <dbReference type="SAM" id="Phobius"/>
    </source>
</evidence>
<feature type="transmembrane region" description="Helical" evidence="1">
    <location>
        <begin position="7"/>
        <end position="31"/>
    </location>
</feature>
<proteinExistence type="predicted"/>
<dbReference type="SUPFAM" id="SSF54523">
    <property type="entry name" value="Pili subunits"/>
    <property type="match status" value="1"/>
</dbReference>
<dbReference type="EMBL" id="PFAH01000002">
    <property type="protein sequence ID" value="PIR98200.1"/>
    <property type="molecule type" value="Genomic_DNA"/>
</dbReference>
<keyword evidence="1" id="KW-0812">Transmembrane</keyword>
<name>A0A2H0VIR4_9BACT</name>
<dbReference type="Proteomes" id="UP000231466">
    <property type="component" value="Unassembled WGS sequence"/>
</dbReference>
<evidence type="ECO:0000313" key="2">
    <source>
        <dbReference type="EMBL" id="PIR98200.1"/>
    </source>
</evidence>